<protein>
    <submittedName>
        <fullName evidence="1">Barwin-like endoglucanase</fullName>
    </submittedName>
</protein>
<organism evidence="1 2">
    <name type="scientific">Artomyces pyxidatus</name>
    <dbReference type="NCBI Taxonomy" id="48021"/>
    <lineage>
        <taxon>Eukaryota</taxon>
        <taxon>Fungi</taxon>
        <taxon>Dikarya</taxon>
        <taxon>Basidiomycota</taxon>
        <taxon>Agaricomycotina</taxon>
        <taxon>Agaricomycetes</taxon>
        <taxon>Russulales</taxon>
        <taxon>Auriscalpiaceae</taxon>
        <taxon>Artomyces</taxon>
    </lineage>
</organism>
<sequence>MFRILAVAFFALVAASTVAGYVVPRRAPPPGWLTDILEPYVKYHTRYLALDCQDKHNTPFFDTCCHPLLAGEPLSALPQECTPSTTKMSSAISAEPTSTVTTPDDDPCDDDDETSSVPAPSSVPAKVTPIAPVTTSAAPTTVVAGGVEAPPPTSATPTATATPTVTPSSHARYSATFFYQEGAPGACGVVHSDNDLIAAIDQARYGNSGNASPLCNKKVQITNKDNGKSVVVTIVDDCPGCKNSDSIDLSTGAFNAIADPATGVVPISWFFLD</sequence>
<accession>A0ACB8TBJ3</accession>
<evidence type="ECO:0000313" key="1">
    <source>
        <dbReference type="EMBL" id="KAI0065385.1"/>
    </source>
</evidence>
<proteinExistence type="predicted"/>
<gene>
    <name evidence="1" type="ORF">BV25DRAFT_1798294</name>
</gene>
<dbReference type="EMBL" id="MU277195">
    <property type="protein sequence ID" value="KAI0065385.1"/>
    <property type="molecule type" value="Genomic_DNA"/>
</dbReference>
<reference evidence="1" key="2">
    <citation type="journal article" date="2022" name="New Phytol.">
        <title>Evolutionary transition to the ectomycorrhizal habit in the genomes of a hyperdiverse lineage of mushroom-forming fungi.</title>
        <authorList>
            <person name="Looney B."/>
            <person name="Miyauchi S."/>
            <person name="Morin E."/>
            <person name="Drula E."/>
            <person name="Courty P.E."/>
            <person name="Kohler A."/>
            <person name="Kuo A."/>
            <person name="LaButti K."/>
            <person name="Pangilinan J."/>
            <person name="Lipzen A."/>
            <person name="Riley R."/>
            <person name="Andreopoulos W."/>
            <person name="He G."/>
            <person name="Johnson J."/>
            <person name="Nolan M."/>
            <person name="Tritt A."/>
            <person name="Barry K.W."/>
            <person name="Grigoriev I.V."/>
            <person name="Nagy L.G."/>
            <person name="Hibbett D."/>
            <person name="Henrissat B."/>
            <person name="Matheny P.B."/>
            <person name="Labbe J."/>
            <person name="Martin F.M."/>
        </authorList>
    </citation>
    <scope>NUCLEOTIDE SEQUENCE</scope>
    <source>
        <strain evidence="1">HHB10654</strain>
    </source>
</reference>
<evidence type="ECO:0000313" key="2">
    <source>
        <dbReference type="Proteomes" id="UP000814140"/>
    </source>
</evidence>
<dbReference type="Proteomes" id="UP000814140">
    <property type="component" value="Unassembled WGS sequence"/>
</dbReference>
<reference evidence="1" key="1">
    <citation type="submission" date="2021-03" db="EMBL/GenBank/DDBJ databases">
        <authorList>
            <consortium name="DOE Joint Genome Institute"/>
            <person name="Ahrendt S."/>
            <person name="Looney B.P."/>
            <person name="Miyauchi S."/>
            <person name="Morin E."/>
            <person name="Drula E."/>
            <person name="Courty P.E."/>
            <person name="Chicoki N."/>
            <person name="Fauchery L."/>
            <person name="Kohler A."/>
            <person name="Kuo A."/>
            <person name="Labutti K."/>
            <person name="Pangilinan J."/>
            <person name="Lipzen A."/>
            <person name="Riley R."/>
            <person name="Andreopoulos W."/>
            <person name="He G."/>
            <person name="Johnson J."/>
            <person name="Barry K.W."/>
            <person name="Grigoriev I.V."/>
            <person name="Nagy L."/>
            <person name="Hibbett D."/>
            <person name="Henrissat B."/>
            <person name="Matheny P.B."/>
            <person name="Labbe J."/>
            <person name="Martin F."/>
        </authorList>
    </citation>
    <scope>NUCLEOTIDE SEQUENCE</scope>
    <source>
        <strain evidence="1">HHB10654</strain>
    </source>
</reference>
<keyword evidence="2" id="KW-1185">Reference proteome</keyword>
<name>A0ACB8TBJ3_9AGAM</name>
<comment type="caution">
    <text evidence="1">The sequence shown here is derived from an EMBL/GenBank/DDBJ whole genome shotgun (WGS) entry which is preliminary data.</text>
</comment>